<evidence type="ECO:0000259" key="1">
    <source>
        <dbReference type="Pfam" id="PF00391"/>
    </source>
</evidence>
<dbReference type="Gene3D" id="3.30.1490.20">
    <property type="entry name" value="ATP-grasp fold, A domain"/>
    <property type="match status" value="2"/>
</dbReference>
<accession>A0A4R2JQ66</accession>
<dbReference type="PANTHER" id="PTHR43615">
    <property type="entry name" value="PHOSPHOENOLPYRUVATE SYNTHASE-RELATED"/>
    <property type="match status" value="1"/>
</dbReference>
<dbReference type="SUPFAM" id="SSF52009">
    <property type="entry name" value="Phosphohistidine domain"/>
    <property type="match status" value="1"/>
</dbReference>
<feature type="domain" description="PEP-utilising enzyme mobile" evidence="1">
    <location>
        <begin position="698"/>
        <end position="768"/>
    </location>
</feature>
<feature type="domain" description="Pyruvate phosphate dikinase AMP/ATP-binding" evidence="2">
    <location>
        <begin position="57"/>
        <end position="273"/>
    </location>
</feature>
<dbReference type="Proteomes" id="UP000295680">
    <property type="component" value="Unassembled WGS sequence"/>
</dbReference>
<dbReference type="RefSeq" id="WP_132114067.1">
    <property type="nucleotide sequence ID" value="NZ_SLWS01000002.1"/>
</dbReference>
<dbReference type="PANTHER" id="PTHR43615:SF1">
    <property type="entry name" value="PPDK_N DOMAIN-CONTAINING PROTEIN"/>
    <property type="match status" value="1"/>
</dbReference>
<dbReference type="GO" id="GO:0016301">
    <property type="term" value="F:kinase activity"/>
    <property type="evidence" value="ECO:0007669"/>
    <property type="project" value="UniProtKB-KW"/>
</dbReference>
<keyword evidence="3" id="KW-0418">Kinase</keyword>
<proteinExistence type="predicted"/>
<dbReference type="InterPro" id="IPR036637">
    <property type="entry name" value="Phosphohistidine_dom_sf"/>
</dbReference>
<protein>
    <submittedName>
        <fullName evidence="3">Pyruvate,water dikinase</fullName>
    </submittedName>
</protein>
<dbReference type="SUPFAM" id="SSF56059">
    <property type="entry name" value="Glutathione synthetase ATP-binding domain-like"/>
    <property type="match status" value="1"/>
</dbReference>
<dbReference type="OrthoDB" id="9765468at2"/>
<reference evidence="3 4" key="1">
    <citation type="submission" date="2019-03" db="EMBL/GenBank/DDBJ databases">
        <title>Genomic Encyclopedia of Type Strains, Phase IV (KMG-IV): sequencing the most valuable type-strain genomes for metagenomic binning, comparative biology and taxonomic classification.</title>
        <authorList>
            <person name="Goeker M."/>
        </authorList>
    </citation>
    <scope>NUCLEOTIDE SEQUENCE [LARGE SCALE GENOMIC DNA]</scope>
    <source>
        <strain evidence="3 4">DSM 45934</strain>
    </source>
</reference>
<keyword evidence="3" id="KW-0670">Pyruvate</keyword>
<sequence length="773" mass="82156">MSNAYVLRLDDDAADLATAGGKGASLARLAAAGLPVPPGFHITTHAFRAYRDSPDEVVASIRAAYQGGPVAVRSSATAEDLPDMSFAGQHDSFLNITGFDALLAAVRRCWDSLWTERAIAYRAEHGVSSDVAMAVVVQELVPADAAGVLFTADPLTGNRDQLVINANWGLGETVVSGLVTPDVYVVDKGGSLVSSAIHEKTAMTVRTPEGTRAEPVPDDRRGAPVLTADQAVELARLGERIEVLYGVPMDIEWAVADESPYIVQARPITNLPVARAEWNDTRLGDYLWTNGNVSEAVPSVMTPVTWSVIQALAMPAIGGHPTSGNIGGRFYLNLSTTMAMANAFGMGKAVRQASEQTFGHIPADVPRLPMSWFKLVRAALPVALLFVRQGRAYRRHLPRLLASNPARCASLRDRIAACTSTDSLLALWRSDVDSLLRVDCQTLDVGARQVGAAKLGPALRDLVGEADANTLLTGAGADLASLGPLIGLAQLKRGSLTRDAYVRDWGHRCPDEYELSAPRPGEDPAWIDRQRDAFDGSPEELLSRQASARAEAWARLEQRFPGKAAKIKAQLAKAATTALAREQSRSEMVRTFWVFRAFVLRAGALTGHGDDLFFLGVNEILALLAGDTGALASVPGRRAAYDHYRSLPPYPPLIRGRFDPSALLPPADGDIRGFPGVGGVVTGTARVVSTVEDAQALRQGEILVTVVTNIGWTPLFPRAAAVVTDVGAPLSHAAIVARELGIPAVVGCGNATARISTGDQVRVDGGRGTVTVL</sequence>
<evidence type="ECO:0000313" key="3">
    <source>
        <dbReference type="EMBL" id="TCO62361.1"/>
    </source>
</evidence>
<dbReference type="Pfam" id="PF01326">
    <property type="entry name" value="PPDK_N"/>
    <property type="match status" value="1"/>
</dbReference>
<keyword evidence="3" id="KW-0808">Transferase</keyword>
<dbReference type="Gene3D" id="3.50.30.10">
    <property type="entry name" value="Phosphohistidine domain"/>
    <property type="match status" value="1"/>
</dbReference>
<dbReference type="InterPro" id="IPR002192">
    <property type="entry name" value="PPDK_AMP/ATP-bd"/>
</dbReference>
<dbReference type="InterPro" id="IPR013815">
    <property type="entry name" value="ATP_grasp_subdomain_1"/>
</dbReference>
<dbReference type="EMBL" id="SLWS01000002">
    <property type="protein sequence ID" value="TCO62361.1"/>
    <property type="molecule type" value="Genomic_DNA"/>
</dbReference>
<dbReference type="InterPro" id="IPR008279">
    <property type="entry name" value="PEP-util_enz_mobile_dom"/>
</dbReference>
<dbReference type="AlphaFoldDB" id="A0A4R2JQ66"/>
<gene>
    <name evidence="3" type="ORF">EV192_102499</name>
</gene>
<comment type="caution">
    <text evidence="3">The sequence shown here is derived from an EMBL/GenBank/DDBJ whole genome shotgun (WGS) entry which is preliminary data.</text>
</comment>
<organism evidence="3 4">
    <name type="scientific">Actinocrispum wychmicini</name>
    <dbReference type="NCBI Taxonomy" id="1213861"/>
    <lineage>
        <taxon>Bacteria</taxon>
        <taxon>Bacillati</taxon>
        <taxon>Actinomycetota</taxon>
        <taxon>Actinomycetes</taxon>
        <taxon>Pseudonocardiales</taxon>
        <taxon>Pseudonocardiaceae</taxon>
        <taxon>Actinocrispum</taxon>
    </lineage>
</organism>
<dbReference type="InterPro" id="IPR051549">
    <property type="entry name" value="PEP_Utilizing_Enz"/>
</dbReference>
<dbReference type="Pfam" id="PF00391">
    <property type="entry name" value="PEP-utilizers"/>
    <property type="match status" value="1"/>
</dbReference>
<evidence type="ECO:0000259" key="2">
    <source>
        <dbReference type="Pfam" id="PF01326"/>
    </source>
</evidence>
<name>A0A4R2JQ66_9PSEU</name>
<dbReference type="GO" id="GO:0005524">
    <property type="term" value="F:ATP binding"/>
    <property type="evidence" value="ECO:0007669"/>
    <property type="project" value="InterPro"/>
</dbReference>
<dbReference type="Gene3D" id="3.30.470.20">
    <property type="entry name" value="ATP-grasp fold, B domain"/>
    <property type="match status" value="1"/>
</dbReference>
<evidence type="ECO:0000313" key="4">
    <source>
        <dbReference type="Proteomes" id="UP000295680"/>
    </source>
</evidence>
<keyword evidence="4" id="KW-1185">Reference proteome</keyword>